<dbReference type="PANTHER" id="PTHR34580:SF8">
    <property type="entry name" value="WYL DOMAIN-CONTAINING PROTEIN"/>
    <property type="match status" value="1"/>
</dbReference>
<dbReference type="Proteomes" id="UP000005850">
    <property type="component" value="Chromosome"/>
</dbReference>
<reference evidence="4 5" key="1">
    <citation type="journal article" date="2011" name="J. Bacteriol.">
        <title>Genome sequence of Brevibacillus laterosporus LMG 15441, a pathogen of invertebrates.</title>
        <authorList>
            <person name="Djukic M."/>
            <person name="Poehlein A."/>
            <person name="Thurmer A."/>
            <person name="Daniel R."/>
        </authorList>
    </citation>
    <scope>NUCLEOTIDE SEQUENCE [LARGE SCALE GENOMIC DNA]</scope>
    <source>
        <strain evidence="4 5">LMG 15441</strain>
    </source>
</reference>
<dbReference type="RefSeq" id="WP_003336552.1">
    <property type="nucleotide sequence ID" value="NZ_CP007806.1"/>
</dbReference>
<dbReference type="EMBL" id="CP007806">
    <property type="protein sequence ID" value="AIG27924.1"/>
    <property type="molecule type" value="Genomic_DNA"/>
</dbReference>
<dbReference type="InterPro" id="IPR026881">
    <property type="entry name" value="WYL_dom"/>
</dbReference>
<dbReference type="eggNOG" id="COG2378">
    <property type="taxonomic scope" value="Bacteria"/>
</dbReference>
<feature type="domain" description="HTH deoR-type" evidence="3">
    <location>
        <begin position="2"/>
        <end position="57"/>
    </location>
</feature>
<dbReference type="Pfam" id="PF08279">
    <property type="entry name" value="HTH_11"/>
    <property type="match status" value="1"/>
</dbReference>
<dbReference type="AlphaFoldDB" id="A0A075R7S6"/>
<dbReference type="InterPro" id="IPR051534">
    <property type="entry name" value="CBASS_pafABC_assoc_protein"/>
</dbReference>
<dbReference type="HOGENOM" id="CLU_041141_5_1_9"/>
<dbReference type="Pfam" id="PF13280">
    <property type="entry name" value="WYL"/>
    <property type="match status" value="1"/>
</dbReference>
<dbReference type="PROSITE" id="PS51000">
    <property type="entry name" value="HTH_DEOR_2"/>
    <property type="match status" value="1"/>
</dbReference>
<evidence type="ECO:0000256" key="1">
    <source>
        <dbReference type="ARBA" id="ARBA00023015"/>
    </source>
</evidence>
<dbReference type="Pfam" id="PF25583">
    <property type="entry name" value="WCX"/>
    <property type="match status" value="1"/>
</dbReference>
<organism evidence="4 5">
    <name type="scientific">Brevibacillus laterosporus LMG 15441</name>
    <dbReference type="NCBI Taxonomy" id="1042163"/>
    <lineage>
        <taxon>Bacteria</taxon>
        <taxon>Bacillati</taxon>
        <taxon>Bacillota</taxon>
        <taxon>Bacilli</taxon>
        <taxon>Bacillales</taxon>
        <taxon>Paenibacillaceae</taxon>
        <taxon>Brevibacillus</taxon>
    </lineage>
</organism>
<keyword evidence="2" id="KW-0804">Transcription</keyword>
<dbReference type="InterPro" id="IPR001034">
    <property type="entry name" value="DeoR_HTH"/>
</dbReference>
<dbReference type="InterPro" id="IPR028349">
    <property type="entry name" value="PafC-like"/>
</dbReference>
<dbReference type="PIRSF" id="PIRSF016838">
    <property type="entry name" value="PafC"/>
    <property type="match status" value="1"/>
</dbReference>
<sequence length="311" mass="35871">MKIDRLLSIIIILLNRNLVQAKDLAEQFEVSIRTIYRDIETINQAGIPIVTYQGANGGIGLAEGYRLDRQLLTNNELATIVTSLQSISTMDKSESHQFLVEKINSIIPHAQKEQFQWKTQQFLVDLSPWGQNERLEESILTVKQAIEANKLLRFVYSNARGEQSDRIVEPHILLVKGRSWYLYGFCQNKLDFRLFKLYRMKKLTVLDTTFIRRNIQADELPWVQKWNDSATMVHLVLRFAPDSRHIAEEWFGVEELFEQEGGYVTVSASFPEDNWLYGFILSFGPSVEVIEPESIKAKIKTLAAAIVEKYV</sequence>
<dbReference type="InterPro" id="IPR057727">
    <property type="entry name" value="WCX_dom"/>
</dbReference>
<dbReference type="STRING" id="1042163.BRLA_c036220"/>
<dbReference type="Gene3D" id="1.10.10.10">
    <property type="entry name" value="Winged helix-like DNA-binding domain superfamily/Winged helix DNA-binding domain"/>
    <property type="match status" value="1"/>
</dbReference>
<dbReference type="SUPFAM" id="SSF46785">
    <property type="entry name" value="Winged helix' DNA-binding domain"/>
    <property type="match status" value="1"/>
</dbReference>
<evidence type="ECO:0000256" key="2">
    <source>
        <dbReference type="ARBA" id="ARBA00023163"/>
    </source>
</evidence>
<proteinExistence type="predicted"/>
<keyword evidence="1" id="KW-0805">Transcription regulation</keyword>
<dbReference type="InterPro" id="IPR036388">
    <property type="entry name" value="WH-like_DNA-bd_sf"/>
</dbReference>
<evidence type="ECO:0000313" key="4">
    <source>
        <dbReference type="EMBL" id="AIG27924.1"/>
    </source>
</evidence>
<keyword evidence="4" id="KW-0647">Proteasome</keyword>
<dbReference type="KEGG" id="blr:BRLA_c036220"/>
<dbReference type="InterPro" id="IPR036390">
    <property type="entry name" value="WH_DNA-bd_sf"/>
</dbReference>
<evidence type="ECO:0000313" key="5">
    <source>
        <dbReference type="Proteomes" id="UP000005850"/>
    </source>
</evidence>
<accession>A0A075R7S6</accession>
<evidence type="ECO:0000259" key="3">
    <source>
        <dbReference type="PROSITE" id="PS51000"/>
    </source>
</evidence>
<dbReference type="PANTHER" id="PTHR34580">
    <property type="match status" value="1"/>
</dbReference>
<name>A0A075R7S6_BRELA</name>
<protein>
    <submittedName>
        <fullName evidence="4">Proteasome accessory factor C</fullName>
    </submittedName>
</protein>
<dbReference type="PROSITE" id="PS52050">
    <property type="entry name" value="WYL"/>
    <property type="match status" value="1"/>
</dbReference>
<dbReference type="InterPro" id="IPR013196">
    <property type="entry name" value="HTH_11"/>
</dbReference>
<keyword evidence="5" id="KW-1185">Reference proteome</keyword>
<gene>
    <name evidence="4" type="primary">pafC</name>
    <name evidence="4" type="ORF">BRLA_c036220</name>
</gene>
<dbReference type="GO" id="GO:0000502">
    <property type="term" value="C:proteasome complex"/>
    <property type="evidence" value="ECO:0007669"/>
    <property type="project" value="UniProtKB-KW"/>
</dbReference>
<dbReference type="GO" id="GO:0003700">
    <property type="term" value="F:DNA-binding transcription factor activity"/>
    <property type="evidence" value="ECO:0007669"/>
    <property type="project" value="InterPro"/>
</dbReference>